<dbReference type="OrthoDB" id="9760324at2"/>
<dbReference type="SMART" id="SM01121">
    <property type="entry name" value="Dak1_2"/>
    <property type="match status" value="1"/>
</dbReference>
<dbReference type="PROSITE" id="PS51480">
    <property type="entry name" value="DHAL"/>
    <property type="match status" value="1"/>
</dbReference>
<organism evidence="2 3">
    <name type="scientific">Corynebacterium uterequi</name>
    <dbReference type="NCBI Taxonomy" id="1072256"/>
    <lineage>
        <taxon>Bacteria</taxon>
        <taxon>Bacillati</taxon>
        <taxon>Actinomycetota</taxon>
        <taxon>Actinomycetes</taxon>
        <taxon>Mycobacteriales</taxon>
        <taxon>Corynebacteriaceae</taxon>
        <taxon>Corynebacterium</taxon>
    </lineage>
</organism>
<dbReference type="InterPro" id="IPR050270">
    <property type="entry name" value="DegV_domain_contain"/>
</dbReference>
<dbReference type="InterPro" id="IPR033470">
    <property type="entry name" value="FakA-like_C"/>
</dbReference>
<name>A0A0G3HII8_9CORY</name>
<protein>
    <submittedName>
        <fullName evidence="2">Putative kinase, dihydroxyacetone kinase</fullName>
    </submittedName>
</protein>
<dbReference type="SMART" id="SM01120">
    <property type="entry name" value="Dak2"/>
    <property type="match status" value="1"/>
</dbReference>
<evidence type="ECO:0000313" key="2">
    <source>
        <dbReference type="EMBL" id="AKK10977.1"/>
    </source>
</evidence>
<dbReference type="KEGG" id="cut:CUTER_04875"/>
<dbReference type="Pfam" id="PF02734">
    <property type="entry name" value="Dak2"/>
    <property type="match status" value="1"/>
</dbReference>
<feature type="domain" description="DhaL" evidence="1">
    <location>
        <begin position="12"/>
        <end position="206"/>
    </location>
</feature>
<gene>
    <name evidence="2" type="ORF">CUTER_04875</name>
</gene>
<dbReference type="PATRIC" id="fig|1072256.5.peg.965"/>
<dbReference type="InterPro" id="IPR004007">
    <property type="entry name" value="DhaL_dom"/>
</dbReference>
<dbReference type="Gene3D" id="1.25.40.340">
    <property type="match status" value="1"/>
</dbReference>
<dbReference type="AlphaFoldDB" id="A0A0G3HII8"/>
<proteinExistence type="predicted"/>
<dbReference type="Pfam" id="PF21645">
    <property type="entry name" value="FakA-like_M"/>
    <property type="match status" value="1"/>
</dbReference>
<reference evidence="2" key="1">
    <citation type="journal article" date="2015" name="Genome Announc.">
        <title>Virulence Factor Genes Detected in the Complete Genome Sequence of Corynebacterium uterequi DSM 45634, Isolated from the Uterus of a Maiden Mare.</title>
        <authorList>
            <person name="Ruckert C."/>
            <person name="Kriete M."/>
            <person name="Jaenicke S."/>
            <person name="Winkler A."/>
            <person name="Tauch A."/>
        </authorList>
    </citation>
    <scope>NUCLEOTIDE SEQUENCE [LARGE SCALE GENOMIC DNA]</scope>
    <source>
        <strain evidence="2">DSM 45634</strain>
    </source>
</reference>
<accession>A0A0G3HII8</accession>
<dbReference type="PANTHER" id="PTHR33434:SF4">
    <property type="entry name" value="PHOSPHATASE PROTEIN"/>
    <property type="match status" value="1"/>
</dbReference>
<dbReference type="PANTHER" id="PTHR33434">
    <property type="entry name" value="DEGV DOMAIN-CONTAINING PROTEIN DR_1986-RELATED"/>
    <property type="match status" value="1"/>
</dbReference>
<dbReference type="STRING" id="1072256.CUTER_04875"/>
<dbReference type="InterPro" id="IPR048394">
    <property type="entry name" value="FakA-like_M"/>
</dbReference>
<dbReference type="SUPFAM" id="SSF101473">
    <property type="entry name" value="DhaL-like"/>
    <property type="match status" value="1"/>
</dbReference>
<dbReference type="GO" id="GO:0006071">
    <property type="term" value="P:glycerol metabolic process"/>
    <property type="evidence" value="ECO:0007669"/>
    <property type="project" value="InterPro"/>
</dbReference>
<dbReference type="GO" id="GO:0004371">
    <property type="term" value="F:glycerone kinase activity"/>
    <property type="evidence" value="ECO:0007669"/>
    <property type="project" value="InterPro"/>
</dbReference>
<evidence type="ECO:0000259" key="1">
    <source>
        <dbReference type="PROSITE" id="PS51480"/>
    </source>
</evidence>
<keyword evidence="2" id="KW-0418">Kinase</keyword>
<dbReference type="RefSeq" id="WP_047259465.1">
    <property type="nucleotide sequence ID" value="NZ_CP011546.1"/>
</dbReference>
<dbReference type="InterPro" id="IPR036117">
    <property type="entry name" value="DhaL_dom_sf"/>
</dbReference>
<dbReference type="Pfam" id="PF13684">
    <property type="entry name" value="FakA-like_C"/>
    <property type="match status" value="1"/>
</dbReference>
<dbReference type="Proteomes" id="UP000035548">
    <property type="component" value="Chromosome"/>
</dbReference>
<sequence length="514" mass="52998">MVNDAYVRLDGRGLFGWARRAADQLATRRAEINALNVFPVPDADTGSNLAHTIASAVDEAAGLPENLWDDFTTVAQALARGAIRGARGNSGVVLSQILRGVAEAETDDGFDGAALAESLRIAVSLIDAAIVDPVEGTVVTVVRATAVAATEAAASDSSLDYVLAAAVAAARTALSNTPSQLEALRTAGVVDAGGAGFVVLLEALATQVGAELGDSERYSAGAPDLTLAAGTDPELEVMFLFTADGAAIDALETEFTGRGTSLLIARGDGEATVHIHTHVAGAVIERAFALGAVSDLRIEVLPGLPHVDRPERVLVALTPPGSVATLYRTVGAQVVEVDATTMSSTDIVGSVLTEIRRSRAGEVILLPNGMLRRRELVAVDNATHAFDQAITLVPTRRVVSGIAALALHEPKEPLATAAYTMMEAAAAMRTATVAEDLTVRAEGNTWTSDTLLAAVTSASRRLLDGGGELVTLITAEALAAEQLDALEHELGVDVVHYDGTGLTSAGLLAEIGVE</sequence>
<dbReference type="EMBL" id="CP011546">
    <property type="protein sequence ID" value="AKK10977.1"/>
    <property type="molecule type" value="Genomic_DNA"/>
</dbReference>
<keyword evidence="2" id="KW-0808">Transferase</keyword>
<evidence type="ECO:0000313" key="3">
    <source>
        <dbReference type="Proteomes" id="UP000035548"/>
    </source>
</evidence>
<keyword evidence="3" id="KW-1185">Reference proteome</keyword>